<dbReference type="Pfam" id="PF14559">
    <property type="entry name" value="TPR_19"/>
    <property type="match status" value="1"/>
</dbReference>
<reference evidence="3 4" key="1">
    <citation type="submission" date="2018-06" db="EMBL/GenBank/DDBJ databases">
        <authorList>
            <consortium name="Pathogen Informatics"/>
            <person name="Doyle S."/>
        </authorList>
    </citation>
    <scope>NUCLEOTIDE SEQUENCE [LARGE SCALE GENOMIC DNA]</scope>
    <source>
        <strain evidence="3 4">NCTC8684</strain>
    </source>
</reference>
<organism evidence="3 4">
    <name type="scientific">Chromobacterium violaceum</name>
    <dbReference type="NCBI Taxonomy" id="536"/>
    <lineage>
        <taxon>Bacteria</taxon>
        <taxon>Pseudomonadati</taxon>
        <taxon>Pseudomonadota</taxon>
        <taxon>Betaproteobacteria</taxon>
        <taxon>Neisseriales</taxon>
        <taxon>Chromobacteriaceae</taxon>
        <taxon>Chromobacterium</taxon>
    </lineage>
</organism>
<dbReference type="AlphaFoldDB" id="A0AAX2M3H2"/>
<feature type="region of interest" description="Disordered" evidence="1">
    <location>
        <begin position="27"/>
        <end position="47"/>
    </location>
</feature>
<evidence type="ECO:0000256" key="2">
    <source>
        <dbReference type="SAM" id="SignalP"/>
    </source>
</evidence>
<dbReference type="InterPro" id="IPR011990">
    <property type="entry name" value="TPR-like_helical_dom_sf"/>
</dbReference>
<dbReference type="Pfam" id="PF13432">
    <property type="entry name" value="TPR_16"/>
    <property type="match status" value="1"/>
</dbReference>
<dbReference type="RefSeq" id="WP_076227393.1">
    <property type="nucleotide sequence ID" value="NZ_JBHMEH010000056.1"/>
</dbReference>
<keyword evidence="2" id="KW-0732">Signal</keyword>
<feature type="chain" id="PRO_5043690724" evidence="2">
    <location>
        <begin position="23"/>
        <end position="582"/>
    </location>
</feature>
<dbReference type="PANTHER" id="PTHR12558:SF13">
    <property type="entry name" value="CELL DIVISION CYCLE PROTEIN 27 HOMOLOG"/>
    <property type="match status" value="1"/>
</dbReference>
<comment type="caution">
    <text evidence="3">The sequence shown here is derived from an EMBL/GenBank/DDBJ whole genome shotgun (WGS) entry which is preliminary data.</text>
</comment>
<evidence type="ECO:0000256" key="1">
    <source>
        <dbReference type="SAM" id="MobiDB-lite"/>
    </source>
</evidence>
<dbReference type="InterPro" id="IPR019734">
    <property type="entry name" value="TPR_rpt"/>
</dbReference>
<sequence>MRMKPLKRSLPLLLALLLAACAGVKPPAAQPAQPETKPAAESGPDEAKLPKVALSPEILYGVLAGEIAARRGAAGSAGLTYLDLARETRDPRMAQRAAEFCLLSGQLKPATEALQLWIEQDPESLPAREQLFITLMRGGKLAESKPLIEELLRLEPQRAPAIFVQLARLSARQDGGSAPSYRLVQELADRYPDLPEARFAVLAAAADNNDQAAVDRELNRLAGIAPKWDLPVAWQVDRLRRKDINEAADFLQRELARRPDAGLELQIAYPRLLVGAKRFPEARSAFEALLKTHPDNPDLLYATGLLAYQMRDLKTADDRLQRALARQYPEQDFVRYTLGQIAEDERDAERAGNWYRQVGPGQQYLPAQSRLAMLEAADGRLEEALSRLSGLGGTDQEKVSLALLQSQLAREAKQPRRAYDLLTQALQRQPRSSELLYERSLVSDMLGNAGNAERDLRLILKDKPGDAQALNALGYTLANRTTRYQEAYGYIEKALKAEPDNPVIQDSMGWVQYKLGRLDAARKALEKAYAAMPDPEVGAHLGEVLWKQGRRDEALAVWRKELAQHPGHEVIAETMRRLGAKP</sequence>
<proteinExistence type="predicted"/>
<feature type="signal peptide" evidence="2">
    <location>
        <begin position="1"/>
        <end position="22"/>
    </location>
</feature>
<dbReference type="SMART" id="SM00028">
    <property type="entry name" value="TPR"/>
    <property type="match status" value="5"/>
</dbReference>
<dbReference type="Gene3D" id="1.25.40.10">
    <property type="entry name" value="Tetratricopeptide repeat domain"/>
    <property type="match status" value="3"/>
</dbReference>
<dbReference type="PROSITE" id="PS51257">
    <property type="entry name" value="PROKAR_LIPOPROTEIN"/>
    <property type="match status" value="1"/>
</dbReference>
<dbReference type="EMBL" id="UIGR01000001">
    <property type="protein sequence ID" value="SUX31025.1"/>
    <property type="molecule type" value="Genomic_DNA"/>
</dbReference>
<dbReference type="Proteomes" id="UP000254029">
    <property type="component" value="Unassembled WGS sequence"/>
</dbReference>
<name>A0AAX2M3H2_CHRVL</name>
<evidence type="ECO:0000313" key="4">
    <source>
        <dbReference type="Proteomes" id="UP000254029"/>
    </source>
</evidence>
<dbReference type="PANTHER" id="PTHR12558">
    <property type="entry name" value="CELL DIVISION CYCLE 16,23,27"/>
    <property type="match status" value="1"/>
</dbReference>
<evidence type="ECO:0000313" key="3">
    <source>
        <dbReference type="EMBL" id="SUX31025.1"/>
    </source>
</evidence>
<dbReference type="SUPFAM" id="SSF48452">
    <property type="entry name" value="TPR-like"/>
    <property type="match status" value="2"/>
</dbReference>
<protein>
    <submittedName>
        <fullName evidence="3">Tetratricopeptide repeat protein</fullName>
    </submittedName>
</protein>
<gene>
    <name evidence="3" type="ORF">NCTC8684_00045</name>
</gene>
<accession>A0AAX2M3H2</accession>